<dbReference type="InterPro" id="IPR049278">
    <property type="entry name" value="MS_channel_C"/>
</dbReference>
<feature type="domain" description="Mechanosensitive ion channel transmembrane helices 2/3" evidence="10">
    <location>
        <begin position="322"/>
        <end position="362"/>
    </location>
</feature>
<evidence type="ECO:0000259" key="8">
    <source>
        <dbReference type="Pfam" id="PF00924"/>
    </source>
</evidence>
<feature type="transmembrane region" description="Helical" evidence="7">
    <location>
        <begin position="279"/>
        <end position="302"/>
    </location>
</feature>
<dbReference type="InterPro" id="IPR006685">
    <property type="entry name" value="MscS_channel_2nd"/>
</dbReference>
<evidence type="ECO:0000256" key="3">
    <source>
        <dbReference type="ARBA" id="ARBA00022475"/>
    </source>
</evidence>
<dbReference type="InterPro" id="IPR049142">
    <property type="entry name" value="MS_channel_1st"/>
</dbReference>
<evidence type="ECO:0000256" key="7">
    <source>
        <dbReference type="SAM" id="Phobius"/>
    </source>
</evidence>
<feature type="transmembrane region" description="Helical" evidence="7">
    <location>
        <begin position="204"/>
        <end position="228"/>
    </location>
</feature>
<evidence type="ECO:0000313" key="12">
    <source>
        <dbReference type="Proteomes" id="UP001273505"/>
    </source>
</evidence>
<dbReference type="Gene3D" id="1.10.287.1260">
    <property type="match status" value="1"/>
</dbReference>
<dbReference type="SUPFAM" id="SSF50182">
    <property type="entry name" value="Sm-like ribonucleoproteins"/>
    <property type="match status" value="1"/>
</dbReference>
<dbReference type="Proteomes" id="UP001273505">
    <property type="component" value="Unassembled WGS sequence"/>
</dbReference>
<reference evidence="11 12" key="1">
    <citation type="submission" date="2023-11" db="EMBL/GenBank/DDBJ databases">
        <title>Gilvimarinus fulvus sp. nov., isolated from the surface of Kelp.</title>
        <authorList>
            <person name="Sun Y.Y."/>
            <person name="Gong Y."/>
            <person name="Du Z.J."/>
        </authorList>
    </citation>
    <scope>NUCLEOTIDE SEQUENCE [LARGE SCALE GENOMIC DNA]</scope>
    <source>
        <strain evidence="11 12">SDUM040013</strain>
    </source>
</reference>
<gene>
    <name evidence="11" type="ORF">SCD92_00775</name>
</gene>
<feature type="domain" description="Mechanosensitive ion channel MscS C-terminal" evidence="9">
    <location>
        <begin position="443"/>
        <end position="522"/>
    </location>
</feature>
<dbReference type="SUPFAM" id="SSF82861">
    <property type="entry name" value="Mechanosensitive channel protein MscS (YggB), transmembrane region"/>
    <property type="match status" value="1"/>
</dbReference>
<keyword evidence="6 7" id="KW-0472">Membrane</keyword>
<proteinExistence type="inferred from homology"/>
<name>A0ABU4RSL0_9GAMM</name>
<keyword evidence="5 7" id="KW-1133">Transmembrane helix</keyword>
<dbReference type="Pfam" id="PF00924">
    <property type="entry name" value="MS_channel_2nd"/>
    <property type="match status" value="1"/>
</dbReference>
<evidence type="ECO:0000256" key="1">
    <source>
        <dbReference type="ARBA" id="ARBA00004651"/>
    </source>
</evidence>
<evidence type="ECO:0000256" key="5">
    <source>
        <dbReference type="ARBA" id="ARBA00022989"/>
    </source>
</evidence>
<evidence type="ECO:0000259" key="10">
    <source>
        <dbReference type="Pfam" id="PF21088"/>
    </source>
</evidence>
<dbReference type="PANTHER" id="PTHR30566">
    <property type="entry name" value="YNAI-RELATED MECHANOSENSITIVE ION CHANNEL"/>
    <property type="match status" value="1"/>
</dbReference>
<comment type="caution">
    <text evidence="11">The sequence shown here is derived from an EMBL/GenBank/DDBJ whole genome shotgun (WGS) entry which is preliminary data.</text>
</comment>
<dbReference type="InterPro" id="IPR011014">
    <property type="entry name" value="MscS_channel_TM-2"/>
</dbReference>
<protein>
    <submittedName>
        <fullName evidence="11">Mechanosensitive ion channel family protein</fullName>
    </submittedName>
</protein>
<evidence type="ECO:0000256" key="4">
    <source>
        <dbReference type="ARBA" id="ARBA00022692"/>
    </source>
</evidence>
<keyword evidence="12" id="KW-1185">Reference proteome</keyword>
<evidence type="ECO:0000256" key="2">
    <source>
        <dbReference type="ARBA" id="ARBA00008017"/>
    </source>
</evidence>
<keyword evidence="4 7" id="KW-0812">Transmembrane</keyword>
<dbReference type="Gene3D" id="2.30.30.60">
    <property type="match status" value="1"/>
</dbReference>
<comment type="similarity">
    <text evidence="2">Belongs to the MscS (TC 1.A.23) family.</text>
</comment>
<feature type="domain" description="Mechanosensitive ion channel MscS" evidence="8">
    <location>
        <begin position="364"/>
        <end position="429"/>
    </location>
</feature>
<evidence type="ECO:0000313" key="11">
    <source>
        <dbReference type="EMBL" id="MDX6847870.1"/>
    </source>
</evidence>
<dbReference type="InterPro" id="IPR023408">
    <property type="entry name" value="MscS_beta-dom_sf"/>
</dbReference>
<dbReference type="EMBL" id="JAXAFO010000001">
    <property type="protein sequence ID" value="MDX6847870.1"/>
    <property type="molecule type" value="Genomic_DNA"/>
</dbReference>
<organism evidence="11 12">
    <name type="scientific">Gilvimarinus gilvus</name>
    <dbReference type="NCBI Taxonomy" id="3058038"/>
    <lineage>
        <taxon>Bacteria</taxon>
        <taxon>Pseudomonadati</taxon>
        <taxon>Pseudomonadota</taxon>
        <taxon>Gammaproteobacteria</taxon>
        <taxon>Cellvibrionales</taxon>
        <taxon>Cellvibrionaceae</taxon>
        <taxon>Gilvimarinus</taxon>
    </lineage>
</organism>
<feature type="transmembrane region" description="Helical" evidence="7">
    <location>
        <begin position="314"/>
        <end position="335"/>
    </location>
</feature>
<evidence type="ECO:0000259" key="9">
    <source>
        <dbReference type="Pfam" id="PF21082"/>
    </source>
</evidence>
<evidence type="ECO:0000256" key="6">
    <source>
        <dbReference type="ARBA" id="ARBA00023136"/>
    </source>
</evidence>
<feature type="transmembrane region" description="Helical" evidence="7">
    <location>
        <begin position="249"/>
        <end position="267"/>
    </location>
</feature>
<sequence>MERLIRWISEIDRLFGISLIALALAFTSVASAEEVTFKDVVQVDGQAVAKAQRKQVASPLATAMALRAAGERRDWELAAKYADFRFLSDNVLEQGKPELIRKLALMWEQHQIIDLTSVSDDPAGRLDDGLPEYREALGSLTYGNEQFVVYLQRVPDGNGGQIWKISNATIAQIPQMWQIFGYDPRLERLGQWLPKFQFYHMQNWQFLLLILVFVLAWLVSGIVKKILLWLISFTDIYRDTMQRLIRRPLRLFLMFSAMHWGVYQLGLPLRVRVFFDTGIFLYLAGMFLILGIVEFAAAWYISRSLSRDSQYTPGFLRPMVSVVKIFIVILAVLFWLDNAGYNMATVLTGLGIGSLAVALAAQKTLENVFGAFTLYIARPIKPGDFCRFGDVVGVVEEIGLRSTRLRQLNRAVVNVPNSVFSSKELENLSEIDKRLYRQRFCLSHTTSTQTVNGLLESFREILQANENILELSRRVHFEEISQRGFEVQVNAYFDTADFAEFLQLSEKINLQLLEAIENAGAELVQWFMPEAK</sequence>
<comment type="subcellular location">
    <subcellularLocation>
        <location evidence="1">Cell membrane</location>
        <topology evidence="1">Multi-pass membrane protein</topology>
    </subcellularLocation>
</comment>
<accession>A0ABU4RSL0</accession>
<feature type="transmembrane region" description="Helical" evidence="7">
    <location>
        <begin position="341"/>
        <end position="361"/>
    </location>
</feature>
<dbReference type="RefSeq" id="WP_302724468.1">
    <property type="nucleotide sequence ID" value="NZ_JAULRU010000797.1"/>
</dbReference>
<keyword evidence="3" id="KW-1003">Cell membrane</keyword>
<dbReference type="Pfam" id="PF21088">
    <property type="entry name" value="MS_channel_1st"/>
    <property type="match status" value="1"/>
</dbReference>
<dbReference type="InterPro" id="IPR010920">
    <property type="entry name" value="LSM_dom_sf"/>
</dbReference>
<dbReference type="Pfam" id="PF21082">
    <property type="entry name" value="MS_channel_3rd"/>
    <property type="match status" value="1"/>
</dbReference>
<dbReference type="PANTHER" id="PTHR30566:SF5">
    <property type="entry name" value="MECHANOSENSITIVE ION CHANNEL PROTEIN 1, MITOCHONDRIAL-RELATED"/>
    <property type="match status" value="1"/>
</dbReference>